<dbReference type="GO" id="GO:0140359">
    <property type="term" value="F:ABC-type transporter activity"/>
    <property type="evidence" value="ECO:0007669"/>
    <property type="project" value="InterPro"/>
</dbReference>
<dbReference type="AlphaFoldDB" id="A0A7W8G0H0"/>
<comment type="caution">
    <text evidence="6">The sequence shown here is derived from an EMBL/GenBank/DDBJ whole genome shotgun (WGS) entry which is preliminary data.</text>
</comment>
<dbReference type="Proteomes" id="UP000521199">
    <property type="component" value="Unassembled WGS sequence"/>
</dbReference>
<protein>
    <submittedName>
        <fullName evidence="6">ABC-type polysaccharide/polyol phosphate transport system ATPase subunit</fullName>
    </submittedName>
</protein>
<evidence type="ECO:0000256" key="1">
    <source>
        <dbReference type="ARBA" id="ARBA00005417"/>
    </source>
</evidence>
<evidence type="ECO:0000259" key="5">
    <source>
        <dbReference type="PROSITE" id="PS50893"/>
    </source>
</evidence>
<dbReference type="Gene3D" id="3.40.50.300">
    <property type="entry name" value="P-loop containing nucleotide triphosphate hydrolases"/>
    <property type="match status" value="1"/>
</dbReference>
<feature type="domain" description="ABC transporter" evidence="5">
    <location>
        <begin position="1"/>
        <end position="212"/>
    </location>
</feature>
<dbReference type="SMART" id="SM00382">
    <property type="entry name" value="AAA"/>
    <property type="match status" value="1"/>
</dbReference>
<dbReference type="InterPro" id="IPR050683">
    <property type="entry name" value="Bact_Polysacc_Export_ATP-bd"/>
</dbReference>
<dbReference type="SUPFAM" id="SSF52540">
    <property type="entry name" value="P-loop containing nucleoside triphosphate hydrolases"/>
    <property type="match status" value="1"/>
</dbReference>
<dbReference type="GO" id="GO:0016887">
    <property type="term" value="F:ATP hydrolysis activity"/>
    <property type="evidence" value="ECO:0007669"/>
    <property type="project" value="InterPro"/>
</dbReference>
<dbReference type="PROSITE" id="PS50893">
    <property type="entry name" value="ABC_TRANSPORTER_2"/>
    <property type="match status" value="1"/>
</dbReference>
<sequence>MRREPFWALRGIDLQLHEGERLAVVGSNGSGKTTLMRLMAGVFEPDEGNIARCVQPTLLSLGSGFNQALSGRENIFVNGALLGFSRQHVRLLLDRIIAFADIGVYLDAPIRTYSSGMKVRLAFAIASHLKPEVLLMDETLATGDRFFREKARARLRELATDCRALVLVSHQEQSIRRLCGRALWLDGGRVRLAGDVDTVLGAYRDSHASKGTFA</sequence>
<dbReference type="RefSeq" id="WP_183961712.1">
    <property type="nucleotide sequence ID" value="NZ_JACHHP010000005.1"/>
</dbReference>
<dbReference type="PROSITE" id="PS00211">
    <property type="entry name" value="ABC_TRANSPORTER_1"/>
    <property type="match status" value="1"/>
</dbReference>
<dbReference type="Pfam" id="PF00005">
    <property type="entry name" value="ABC_tran"/>
    <property type="match status" value="1"/>
</dbReference>
<dbReference type="InterPro" id="IPR027417">
    <property type="entry name" value="P-loop_NTPase"/>
</dbReference>
<dbReference type="InterPro" id="IPR003593">
    <property type="entry name" value="AAA+_ATPase"/>
</dbReference>
<evidence type="ECO:0000256" key="2">
    <source>
        <dbReference type="ARBA" id="ARBA00022448"/>
    </source>
</evidence>
<name>A0A7W8G0H0_9GAMM</name>
<keyword evidence="2" id="KW-0813">Transport</keyword>
<comment type="similarity">
    <text evidence="1">Belongs to the ABC transporter superfamily.</text>
</comment>
<dbReference type="InterPro" id="IPR003439">
    <property type="entry name" value="ABC_transporter-like_ATP-bd"/>
</dbReference>
<keyword evidence="3" id="KW-0547">Nucleotide-binding</keyword>
<evidence type="ECO:0000313" key="7">
    <source>
        <dbReference type="Proteomes" id="UP000521199"/>
    </source>
</evidence>
<dbReference type="CDD" id="cd03220">
    <property type="entry name" value="ABC_KpsT_Wzt"/>
    <property type="match status" value="1"/>
</dbReference>
<reference evidence="6 7" key="1">
    <citation type="submission" date="2020-08" db="EMBL/GenBank/DDBJ databases">
        <title>Genomic Encyclopedia of Type Strains, Phase IV (KMG-IV): sequencing the most valuable type-strain genomes for metagenomic binning, comparative biology and taxonomic classification.</title>
        <authorList>
            <person name="Goeker M."/>
        </authorList>
    </citation>
    <scope>NUCLEOTIDE SEQUENCE [LARGE SCALE GENOMIC DNA]</scope>
    <source>
        <strain evidence="6 7">DSM 24163</strain>
    </source>
</reference>
<gene>
    <name evidence="6" type="ORF">HNQ52_002729</name>
</gene>
<keyword evidence="7" id="KW-1185">Reference proteome</keyword>
<accession>A0A7W8G0H0</accession>
<dbReference type="GO" id="GO:0005524">
    <property type="term" value="F:ATP binding"/>
    <property type="evidence" value="ECO:0007669"/>
    <property type="project" value="UniProtKB-KW"/>
</dbReference>
<dbReference type="PANTHER" id="PTHR46743:SF2">
    <property type="entry name" value="TEICHOIC ACIDS EXPORT ATP-BINDING PROTEIN TAGH"/>
    <property type="match status" value="1"/>
</dbReference>
<dbReference type="InterPro" id="IPR015860">
    <property type="entry name" value="ABC_transpr_TagH-like"/>
</dbReference>
<dbReference type="EMBL" id="JACHHP010000005">
    <property type="protein sequence ID" value="MBB5209166.1"/>
    <property type="molecule type" value="Genomic_DNA"/>
</dbReference>
<evidence type="ECO:0000256" key="3">
    <source>
        <dbReference type="ARBA" id="ARBA00022741"/>
    </source>
</evidence>
<evidence type="ECO:0000313" key="6">
    <source>
        <dbReference type="EMBL" id="MBB5209166.1"/>
    </source>
</evidence>
<dbReference type="PANTHER" id="PTHR46743">
    <property type="entry name" value="TEICHOIC ACIDS EXPORT ATP-BINDING PROTEIN TAGH"/>
    <property type="match status" value="1"/>
</dbReference>
<proteinExistence type="inferred from homology"/>
<keyword evidence="4" id="KW-0067">ATP-binding</keyword>
<dbReference type="InterPro" id="IPR017871">
    <property type="entry name" value="ABC_transporter-like_CS"/>
</dbReference>
<evidence type="ECO:0000256" key="4">
    <source>
        <dbReference type="ARBA" id="ARBA00022840"/>
    </source>
</evidence>
<dbReference type="GO" id="GO:0016020">
    <property type="term" value="C:membrane"/>
    <property type="evidence" value="ECO:0007669"/>
    <property type="project" value="InterPro"/>
</dbReference>
<organism evidence="6 7">
    <name type="scientific">Chiayiivirga flava</name>
    <dbReference type="NCBI Taxonomy" id="659595"/>
    <lineage>
        <taxon>Bacteria</taxon>
        <taxon>Pseudomonadati</taxon>
        <taxon>Pseudomonadota</taxon>
        <taxon>Gammaproteobacteria</taxon>
        <taxon>Lysobacterales</taxon>
        <taxon>Lysobacteraceae</taxon>
        <taxon>Chiayiivirga</taxon>
    </lineage>
</organism>